<dbReference type="AlphaFoldDB" id="A0A1W7R936"/>
<feature type="signal peptide" evidence="1">
    <location>
        <begin position="1"/>
        <end position="18"/>
    </location>
</feature>
<evidence type="ECO:0000256" key="1">
    <source>
        <dbReference type="SAM" id="SignalP"/>
    </source>
</evidence>
<protein>
    <submittedName>
        <fullName evidence="2">Venom protein</fullName>
    </submittedName>
</protein>
<reference evidence="2" key="1">
    <citation type="submission" date="2016-11" db="EMBL/GenBank/DDBJ databases">
        <title>Venom-gland transcriptomics and venom proteomics of the black-back scorpion (Hadrurus spadix) reveal detectability challenges and an unexplored realm of animal toxin diversity.</title>
        <authorList>
            <person name="Rokyta D.R."/>
            <person name="Ward M.J."/>
        </authorList>
    </citation>
    <scope>NUCLEOTIDE SEQUENCE</scope>
    <source>
        <tissue evidence="2">Venom gland</tissue>
    </source>
</reference>
<accession>A0A1W7R936</accession>
<feature type="chain" id="PRO_5010852793" evidence="1">
    <location>
        <begin position="19"/>
        <end position="78"/>
    </location>
</feature>
<name>A0A1W7R936_9SCOR</name>
<evidence type="ECO:0000313" key="2">
    <source>
        <dbReference type="EMBL" id="JAV47661.1"/>
    </source>
</evidence>
<keyword evidence="1" id="KW-0732">Signal</keyword>
<dbReference type="EMBL" id="GFAH01000728">
    <property type="protein sequence ID" value="JAV47661.1"/>
    <property type="molecule type" value="Transcribed_RNA"/>
</dbReference>
<proteinExistence type="predicted"/>
<sequence length="78" mass="8738">MWKIVVICFTALLSSCTGEDYEEEGRIINLLFSDDGRKTLGCWFSYTFAYLPTADVAAKMDAQKKLCECMQKALAGAR</sequence>
<dbReference type="PROSITE" id="PS51257">
    <property type="entry name" value="PROKAR_LIPOPROTEIN"/>
    <property type="match status" value="1"/>
</dbReference>
<organism evidence="2">
    <name type="scientific">Hadrurus spadix</name>
    <dbReference type="NCBI Taxonomy" id="141984"/>
    <lineage>
        <taxon>Eukaryota</taxon>
        <taxon>Metazoa</taxon>
        <taxon>Ecdysozoa</taxon>
        <taxon>Arthropoda</taxon>
        <taxon>Chelicerata</taxon>
        <taxon>Arachnida</taxon>
        <taxon>Scorpiones</taxon>
        <taxon>Iurida</taxon>
        <taxon>Iuroidea</taxon>
        <taxon>Hadrurus</taxon>
    </lineage>
</organism>